<evidence type="ECO:0000256" key="4">
    <source>
        <dbReference type="ARBA" id="ARBA00022723"/>
    </source>
</evidence>
<dbReference type="GO" id="GO:0005634">
    <property type="term" value="C:nucleus"/>
    <property type="evidence" value="ECO:0007669"/>
    <property type="project" value="UniProtKB-SubCell"/>
</dbReference>
<dbReference type="GO" id="GO:0000981">
    <property type="term" value="F:DNA-binding transcription factor activity, RNA polymerase II-specific"/>
    <property type="evidence" value="ECO:0007669"/>
    <property type="project" value="TreeGrafter"/>
</dbReference>
<keyword evidence="7" id="KW-0862">Zinc</keyword>
<keyword evidence="9" id="KW-0238">DNA-binding</keyword>
<feature type="compositionally biased region" description="Basic and acidic residues" evidence="12">
    <location>
        <begin position="595"/>
        <end position="616"/>
    </location>
</feature>
<keyword evidence="8" id="KW-0805">Transcription regulation</keyword>
<evidence type="ECO:0000256" key="12">
    <source>
        <dbReference type="SAM" id="MobiDB-lite"/>
    </source>
</evidence>
<comment type="similarity">
    <text evidence="2">Belongs to the krueppel C2H2-type zinc-finger protein family.</text>
</comment>
<dbReference type="Proteomes" id="UP000050525">
    <property type="component" value="Unassembled WGS sequence"/>
</dbReference>
<evidence type="ECO:0000256" key="10">
    <source>
        <dbReference type="ARBA" id="ARBA00023163"/>
    </source>
</evidence>
<dbReference type="GO" id="GO:0008270">
    <property type="term" value="F:zinc ion binding"/>
    <property type="evidence" value="ECO:0007669"/>
    <property type="project" value="UniProtKB-KW"/>
</dbReference>
<evidence type="ECO:0000256" key="11">
    <source>
        <dbReference type="ARBA" id="ARBA00023242"/>
    </source>
</evidence>
<evidence type="ECO:0000256" key="5">
    <source>
        <dbReference type="ARBA" id="ARBA00022737"/>
    </source>
</evidence>
<keyword evidence="4" id="KW-0479">Metal-binding</keyword>
<reference evidence="14 15" key="1">
    <citation type="journal article" date="2012" name="Genome Biol.">
        <title>Sequencing three crocodilian genomes to illuminate the evolution of archosaurs and amniotes.</title>
        <authorList>
            <person name="St John J.A."/>
            <person name="Braun E.L."/>
            <person name="Isberg S.R."/>
            <person name="Miles L.G."/>
            <person name="Chong A.Y."/>
            <person name="Gongora J."/>
            <person name="Dalzell P."/>
            <person name="Moran C."/>
            <person name="Bed'hom B."/>
            <person name="Abzhanov A."/>
            <person name="Burgess S.C."/>
            <person name="Cooksey A.M."/>
            <person name="Castoe T.A."/>
            <person name="Crawford N.G."/>
            <person name="Densmore L.D."/>
            <person name="Drew J.C."/>
            <person name="Edwards S.V."/>
            <person name="Faircloth B.C."/>
            <person name="Fujita M.K."/>
            <person name="Greenwold M.J."/>
            <person name="Hoffmann F.G."/>
            <person name="Howard J.M."/>
            <person name="Iguchi T."/>
            <person name="Janes D.E."/>
            <person name="Khan S.Y."/>
            <person name="Kohno S."/>
            <person name="de Koning A.J."/>
            <person name="Lance S.L."/>
            <person name="McCarthy F.M."/>
            <person name="McCormack J.E."/>
            <person name="Merchant M.E."/>
            <person name="Peterson D.G."/>
            <person name="Pollock D.D."/>
            <person name="Pourmand N."/>
            <person name="Raney B.J."/>
            <person name="Roessler K.A."/>
            <person name="Sanford J.R."/>
            <person name="Sawyer R.H."/>
            <person name="Schmidt C.J."/>
            <person name="Triplett E.W."/>
            <person name="Tuberville T.D."/>
            <person name="Venegas-Anaya M."/>
            <person name="Howard J.T."/>
            <person name="Jarvis E.D."/>
            <person name="Guillette L.J.Jr."/>
            <person name="Glenn T.C."/>
            <person name="Green R.E."/>
            <person name="Ray D.A."/>
        </authorList>
    </citation>
    <scope>NUCLEOTIDE SEQUENCE [LARGE SCALE GENOMIC DNA]</scope>
    <source>
        <strain evidence="14">KSC_2009_1</strain>
    </source>
</reference>
<evidence type="ECO:0000313" key="15">
    <source>
        <dbReference type="Proteomes" id="UP000050525"/>
    </source>
</evidence>
<evidence type="ECO:0000256" key="6">
    <source>
        <dbReference type="ARBA" id="ARBA00022771"/>
    </source>
</evidence>
<comment type="subcellular location">
    <subcellularLocation>
        <location evidence="1">Nucleus</location>
    </subcellularLocation>
</comment>
<gene>
    <name evidence="14" type="primary">RLF-1</name>
    <name evidence="14" type="ORF">Y1Q_0001894</name>
</gene>
<name>A0A151PG42_ALLMI</name>
<evidence type="ECO:0000256" key="1">
    <source>
        <dbReference type="ARBA" id="ARBA00004123"/>
    </source>
</evidence>
<keyword evidence="5" id="KW-0677">Repeat</keyword>
<dbReference type="AlphaFoldDB" id="A0A151PG42"/>
<sequence length="700" mass="80238">MPRLVAALRARLWQLQVELREQEVSEASSRAYCRGFCQTLLQYAGTRGASEHILPFLEVYRISIQSFANARPYLTTECEDVLLVLGRLVLSCFELLLSIPESELPREVWLGFHQSMRESHDALLEFGNNNLQILVDITKEGVWKNPVLLKILSQQPVDAEEGNKLITREGPSFLQMRIKHLMKSNCIPQATALSKLCADSPEIPNASSFRQAYITCVCSMLPNEDSIKEIAKVDCKEVLDIICNLESEGQDNTAFILCTTYLTHQLQTANVYCSWELTLFWSKLQKRIDPSLDSFLERCRQFGIIAKTLQHLFFLIRVIQSEAEEAGLAVSILLCVRALQIRSNGNDEMKTSVCKTIACLLPDDLEVRRACQLTEFLLEPTFSGFSVLEELYLQPDQKFDEENAPVPNSLRCELLLALKAYWPFDPEFWDWKTLKRHCLKLLGREASDSEDDASCLDLSLNETDLFETFLSDCDETREHKYYEGRDATGLSKDKARVKKPIGSSERHREYYNRLFGNRKEEQDNLLKDDNNEQDYLTDHYEENKNERQSFKPMGFESSFLKFIQESQEREDDDDDFDELVEWESPESFQMDGDLESERDCQRDEAVNSLGSERDPEVSIPQNNHSELTEIQPLISESPSAPSLDNLRAILDKALTDCGDLALKQLHYLRPVVVLERSKFSTPLIDLFPTKKTDELCVGST</sequence>
<evidence type="ECO:0000259" key="13">
    <source>
        <dbReference type="Pfam" id="PF25580"/>
    </source>
</evidence>
<dbReference type="InterPro" id="IPR057986">
    <property type="entry name" value="TPR_Rlf/292/654"/>
</dbReference>
<evidence type="ECO:0000313" key="14">
    <source>
        <dbReference type="EMBL" id="KYO48077.1"/>
    </source>
</evidence>
<organism evidence="14 15">
    <name type="scientific">Alligator mississippiensis</name>
    <name type="common">American alligator</name>
    <dbReference type="NCBI Taxonomy" id="8496"/>
    <lineage>
        <taxon>Eukaryota</taxon>
        <taxon>Metazoa</taxon>
        <taxon>Chordata</taxon>
        <taxon>Craniata</taxon>
        <taxon>Vertebrata</taxon>
        <taxon>Euteleostomi</taxon>
        <taxon>Archelosauria</taxon>
        <taxon>Archosauria</taxon>
        <taxon>Crocodylia</taxon>
        <taxon>Alligatoridae</taxon>
        <taxon>Alligatorinae</taxon>
        <taxon>Alligator</taxon>
    </lineage>
</organism>
<evidence type="ECO:0000256" key="8">
    <source>
        <dbReference type="ARBA" id="ARBA00023015"/>
    </source>
</evidence>
<proteinExistence type="inferred from homology"/>
<evidence type="ECO:0000256" key="7">
    <source>
        <dbReference type="ARBA" id="ARBA00022833"/>
    </source>
</evidence>
<keyword evidence="11" id="KW-0539">Nucleus</keyword>
<feature type="region of interest" description="Disordered" evidence="12">
    <location>
        <begin position="583"/>
        <end position="623"/>
    </location>
</feature>
<evidence type="ECO:0000256" key="3">
    <source>
        <dbReference type="ARBA" id="ARBA00022553"/>
    </source>
</evidence>
<keyword evidence="6" id="KW-0863">Zinc-finger</keyword>
<evidence type="ECO:0000256" key="9">
    <source>
        <dbReference type="ARBA" id="ARBA00023125"/>
    </source>
</evidence>
<accession>A0A151PG42</accession>
<dbReference type="Pfam" id="PF25580">
    <property type="entry name" value="TPR_Rlf"/>
    <property type="match status" value="1"/>
</dbReference>
<dbReference type="InterPro" id="IPR052251">
    <property type="entry name" value="GH-ZnFinger_Regulators"/>
</dbReference>
<keyword evidence="3" id="KW-0597">Phosphoprotein</keyword>
<dbReference type="PANTHER" id="PTHR15507:SF18">
    <property type="entry name" value="ZINC FINGER PROTEIN RLF"/>
    <property type="match status" value="1"/>
</dbReference>
<protein>
    <submittedName>
        <fullName evidence="14">Zinc finger protein Rlf isoform B</fullName>
    </submittedName>
</protein>
<dbReference type="GO" id="GO:0003677">
    <property type="term" value="F:DNA binding"/>
    <property type="evidence" value="ECO:0007669"/>
    <property type="project" value="UniProtKB-KW"/>
</dbReference>
<comment type="caution">
    <text evidence="14">The sequence shown here is derived from an EMBL/GenBank/DDBJ whole genome shotgun (WGS) entry which is preliminary data.</text>
</comment>
<dbReference type="EMBL" id="AKHW03000257">
    <property type="protein sequence ID" value="KYO48077.1"/>
    <property type="molecule type" value="Genomic_DNA"/>
</dbReference>
<evidence type="ECO:0000256" key="2">
    <source>
        <dbReference type="ARBA" id="ARBA00006991"/>
    </source>
</evidence>
<keyword evidence="15" id="KW-1185">Reference proteome</keyword>
<dbReference type="PANTHER" id="PTHR15507">
    <property type="entry name" value="ZINC FINGER PROTEIN RLF"/>
    <property type="match status" value="1"/>
</dbReference>
<keyword evidence="10" id="KW-0804">Transcription</keyword>
<feature type="domain" description="Zinc finger protein Rlf/292/654 TPR repeats" evidence="13">
    <location>
        <begin position="229"/>
        <end position="451"/>
    </location>
</feature>